<keyword evidence="5" id="KW-1185">Reference proteome</keyword>
<dbReference type="Gene3D" id="3.40.390.10">
    <property type="entry name" value="Collagenase (Catalytic Domain)"/>
    <property type="match status" value="1"/>
</dbReference>
<accession>A0ABR7CZ39</accession>
<feature type="domain" description="EcxA zinc-binding" evidence="1">
    <location>
        <begin position="421"/>
        <end position="722"/>
    </location>
</feature>
<keyword evidence="4" id="KW-0482">Metalloprotease</keyword>
<gene>
    <name evidence="4" type="ORF">H8S64_07535</name>
</gene>
<dbReference type="InterPro" id="IPR032534">
    <property type="entry name" value="EcxA_zinc-bd"/>
</dbReference>
<dbReference type="Pfam" id="PF17148">
    <property type="entry name" value="DUF5117"/>
    <property type="match status" value="1"/>
</dbReference>
<dbReference type="Pfam" id="PF16313">
    <property type="entry name" value="DUF4953"/>
    <property type="match status" value="1"/>
</dbReference>
<dbReference type="CDD" id="cd04276">
    <property type="entry name" value="ZnMc_MMP_like_2"/>
    <property type="match status" value="1"/>
</dbReference>
<name>A0ABR7CZ39_9BACT</name>
<dbReference type="Pfam" id="PF17162">
    <property type="entry name" value="DUF5118"/>
    <property type="match status" value="1"/>
</dbReference>
<dbReference type="InterPro" id="IPR033413">
    <property type="entry name" value="DUF5117"/>
</dbReference>
<dbReference type="InterPro" id="IPR024079">
    <property type="entry name" value="MetalloPept_cat_dom_sf"/>
</dbReference>
<dbReference type="PANTHER" id="PTHR38478">
    <property type="entry name" value="PEPTIDASE M1A AND M12B"/>
    <property type="match status" value="1"/>
</dbReference>
<dbReference type="SUPFAM" id="SSF55486">
    <property type="entry name" value="Metalloproteases ('zincins'), catalytic domain"/>
    <property type="match status" value="1"/>
</dbReference>
<dbReference type="GO" id="GO:0008237">
    <property type="term" value="F:metallopeptidase activity"/>
    <property type="evidence" value="ECO:0007669"/>
    <property type="project" value="UniProtKB-KW"/>
</dbReference>
<evidence type="ECO:0000259" key="3">
    <source>
        <dbReference type="Pfam" id="PF17162"/>
    </source>
</evidence>
<evidence type="ECO:0000313" key="4">
    <source>
        <dbReference type="EMBL" id="MBC5620945.1"/>
    </source>
</evidence>
<dbReference type="Proteomes" id="UP000646484">
    <property type="component" value="Unassembled WGS sequence"/>
</dbReference>
<comment type="caution">
    <text evidence="4">The sequence shown here is derived from an EMBL/GenBank/DDBJ whole genome shotgun (WGS) entry which is preliminary data.</text>
</comment>
<organism evidence="4 5">
    <name type="scientific">Butyricimonas hominis</name>
    <dbReference type="NCBI Taxonomy" id="2763032"/>
    <lineage>
        <taxon>Bacteria</taxon>
        <taxon>Pseudomonadati</taxon>
        <taxon>Bacteroidota</taxon>
        <taxon>Bacteroidia</taxon>
        <taxon>Bacteroidales</taxon>
        <taxon>Odoribacteraceae</taxon>
        <taxon>Butyricimonas</taxon>
    </lineage>
</organism>
<proteinExistence type="predicted"/>
<dbReference type="InterPro" id="IPR034032">
    <property type="entry name" value="Zn_MMP-like_bac"/>
</dbReference>
<keyword evidence="4" id="KW-0378">Hydrolase</keyword>
<evidence type="ECO:0000259" key="1">
    <source>
        <dbReference type="Pfam" id="PF16313"/>
    </source>
</evidence>
<protein>
    <submittedName>
        <fullName evidence="4">Zinc-dependent metalloprotease</fullName>
    </submittedName>
</protein>
<dbReference type="PANTHER" id="PTHR38478:SF1">
    <property type="entry name" value="ZINC DEPENDENT METALLOPROTEASE DOMAIN LIPOPROTEIN"/>
    <property type="match status" value="1"/>
</dbReference>
<dbReference type="InterPro" id="IPR033428">
    <property type="entry name" value="DUF5118"/>
</dbReference>
<reference evidence="4 5" key="1">
    <citation type="submission" date="2020-08" db="EMBL/GenBank/DDBJ databases">
        <title>Genome public.</title>
        <authorList>
            <person name="Liu C."/>
            <person name="Sun Q."/>
        </authorList>
    </citation>
    <scope>NUCLEOTIDE SEQUENCE [LARGE SCALE GENOMIC DNA]</scope>
    <source>
        <strain evidence="4 5">NSJ-56</strain>
    </source>
</reference>
<evidence type="ECO:0000259" key="2">
    <source>
        <dbReference type="Pfam" id="PF17148"/>
    </source>
</evidence>
<keyword evidence="4" id="KW-0645">Protease</keyword>
<evidence type="ECO:0000313" key="5">
    <source>
        <dbReference type="Proteomes" id="UP000646484"/>
    </source>
</evidence>
<feature type="domain" description="DUF5117" evidence="2">
    <location>
        <begin position="103"/>
        <end position="290"/>
    </location>
</feature>
<dbReference type="EMBL" id="JACOOH010000003">
    <property type="protein sequence ID" value="MBC5620945.1"/>
    <property type="molecule type" value="Genomic_DNA"/>
</dbReference>
<feature type="domain" description="DUF5118" evidence="3">
    <location>
        <begin position="36"/>
        <end position="85"/>
    </location>
</feature>
<sequence length="880" mass="100191">MVMLFVLPCPELTFASAKKKKKATTEVKKEPVKRQSKYDKLVKNKLCVTARGNFVTLHKVDGKLYFEIPAKYLNREMLLASTISEASDNNLCAIGYKPKPPMHIKFTKTDSTIFMREVNVTATCNENEGHMKTVMERSFMDPIINSFKIYCYTNDSSAFLVDMTSLFTGNVEKLAPIANSGGTVEITAAFNSSGSILDDIKAFDDNVTVKSYLSYSVTAKMLGILLLKRNEPLTVKATRTLLLLPEEKMHPRVSDSRVGVFLTNAKQHISTDQDKIQAYTLATRWKLEPKDMEAYKRGELVEPVKPIVYYLDDAFPEAWKEPMRRGTLRWNKAFEKIGFKNAVQVLDFPKDDPNFDPDNLKYSCIRYVPAAISNAMGPSWTDPRTGEIINASVIIFNDVAKLVNQWRFLQTSQVDESVRGKKLPDNVLAESLEYIIAHEIGHTLGLMHNMAASAAYPVDSLRSATFTRKYGTTPSIMDYARFNYVAQPGDKGVKLTPPDLGVYDEYVIKWLYTPLPGLSPKEEAAVLESWIDEKAGDPLYRYGKQQVIERYDPSAIEEDLGNDPIKAGEYGIRNLKYILLHLNEWIQDDADGAYKEQMYNELGNQYYRYLRNVMYNVGGIYLSEVKAGTPGKTYQSVPREVQRKSFLWVLNQLKNSDWLHNETLTDQFSLRVALPPIVRYYTGTELLGCYKNVMLSAHVSKNPYTMKDYFDDMYTQVWESAIKNRKPTEGEKILQRLSIDQSADVITKKSKLVKVLTDEDVPAVGNEAYMPSVDEIVTYGLDESGLVSVFRDELREIERERGRGFVAKQMALNSFKYGYGWQYRVNTRTIDDSKTRFHAYAIRVKNLLNSKLSSADTETKAHYQAMLYTLDEALKALNEK</sequence>